<gene>
    <name evidence="1" type="ORF">KC729_16655</name>
</gene>
<reference evidence="1" key="2">
    <citation type="journal article" date="2021" name="Microbiome">
        <title>Successional dynamics and alternative stable states in a saline activated sludge microbial community over 9 years.</title>
        <authorList>
            <person name="Wang Y."/>
            <person name="Ye J."/>
            <person name="Ju F."/>
            <person name="Liu L."/>
            <person name="Boyd J.A."/>
            <person name="Deng Y."/>
            <person name="Parks D.H."/>
            <person name="Jiang X."/>
            <person name="Yin X."/>
            <person name="Woodcroft B.J."/>
            <person name="Tyson G.W."/>
            <person name="Hugenholtz P."/>
            <person name="Polz M.F."/>
            <person name="Zhang T."/>
        </authorList>
    </citation>
    <scope>NUCLEOTIDE SEQUENCE</scope>
    <source>
        <strain evidence="1">HKST-UBA01</strain>
    </source>
</reference>
<dbReference type="EMBL" id="JAGQHR010000647">
    <property type="protein sequence ID" value="MCA9729321.1"/>
    <property type="molecule type" value="Genomic_DNA"/>
</dbReference>
<feature type="non-terminal residue" evidence="1">
    <location>
        <position position="1"/>
    </location>
</feature>
<organism evidence="1 2">
    <name type="scientific">Eiseniibacteriota bacterium</name>
    <dbReference type="NCBI Taxonomy" id="2212470"/>
    <lineage>
        <taxon>Bacteria</taxon>
        <taxon>Candidatus Eiseniibacteriota</taxon>
    </lineage>
</organism>
<dbReference type="AlphaFoldDB" id="A0A956M3T3"/>
<sequence>NERECLLAGVTFKSIGGGAVTQIYDTIENENMEVVLLEKAPRVCVYTPPTAQPWDDAVTMALTYADIPFDKVFDKEVLSGKLADYDWLHLHHEDFTGQYGKFYAAYHSASWYIEEQREAEAEAAAAGFSTVWELKQAVVRRIKEYVAQGGFVFAMCSATDTFDIALAAQGVDIVDVPFDGDRPDPGAQQRLNFDNCFAFENFTLVMDPMVYEFSDIDMTESANRRGQAADFFTLFDFSAKEDPVPTMLTQDHVNVVPGFMGQTTSFNKRLLKKSVILLAQTEGTDEVRYVHGNYGQGTFTFYGGHDPEDYQHRVGDPPTDLRLHKNSPGYRLILNNILFPAAEKKERKT</sequence>
<dbReference type="Proteomes" id="UP000697710">
    <property type="component" value="Unassembled WGS sequence"/>
</dbReference>
<evidence type="ECO:0000313" key="1">
    <source>
        <dbReference type="EMBL" id="MCA9729321.1"/>
    </source>
</evidence>
<accession>A0A956M3T3</accession>
<comment type="caution">
    <text evidence="1">The sequence shown here is derived from an EMBL/GenBank/DDBJ whole genome shotgun (WGS) entry which is preliminary data.</text>
</comment>
<protein>
    <submittedName>
        <fullName evidence="1">Asparagine synthetase B</fullName>
    </submittedName>
</protein>
<name>A0A956M3T3_UNCEI</name>
<evidence type="ECO:0000313" key="2">
    <source>
        <dbReference type="Proteomes" id="UP000697710"/>
    </source>
</evidence>
<proteinExistence type="predicted"/>
<reference evidence="1" key="1">
    <citation type="submission" date="2020-04" db="EMBL/GenBank/DDBJ databases">
        <authorList>
            <person name="Zhang T."/>
        </authorList>
    </citation>
    <scope>NUCLEOTIDE SEQUENCE</scope>
    <source>
        <strain evidence="1">HKST-UBA01</strain>
    </source>
</reference>